<dbReference type="RefSeq" id="WP_053925032.1">
    <property type="nucleotide sequence ID" value="NZ_LGKG01000141.1"/>
</dbReference>
<dbReference type="InterPro" id="IPR050583">
    <property type="entry name" value="Mycobacterial_A85_antigen"/>
</dbReference>
<accession>A0A0N0XUI4</accession>
<dbReference type="PATRIC" id="fig|66876.3.peg.4437"/>
<dbReference type="SUPFAM" id="SSF53474">
    <property type="entry name" value="alpha/beta-Hydrolases"/>
    <property type="match status" value="1"/>
</dbReference>
<dbReference type="InterPro" id="IPR029058">
    <property type="entry name" value="AB_hydrolase_fold"/>
</dbReference>
<feature type="region of interest" description="Disordered" evidence="1">
    <location>
        <begin position="47"/>
        <end position="75"/>
    </location>
</feature>
<evidence type="ECO:0000313" key="3">
    <source>
        <dbReference type="Proteomes" id="UP000037982"/>
    </source>
</evidence>
<dbReference type="InterPro" id="IPR000801">
    <property type="entry name" value="Esterase-like"/>
</dbReference>
<proteinExistence type="predicted"/>
<dbReference type="Gene3D" id="3.40.50.1820">
    <property type="entry name" value="alpha/beta hydrolase"/>
    <property type="match status" value="1"/>
</dbReference>
<evidence type="ECO:0000313" key="2">
    <source>
        <dbReference type="EMBL" id="KPC62108.1"/>
    </source>
</evidence>
<dbReference type="EMBL" id="LGKG01000141">
    <property type="protein sequence ID" value="KPC62108.1"/>
    <property type="molecule type" value="Genomic_DNA"/>
</dbReference>
<dbReference type="PANTHER" id="PTHR48098">
    <property type="entry name" value="ENTEROCHELIN ESTERASE-RELATED"/>
    <property type="match status" value="1"/>
</dbReference>
<name>A0A0N0XUI4_9ACTN</name>
<evidence type="ECO:0008006" key="4">
    <source>
        <dbReference type="Google" id="ProtNLM"/>
    </source>
</evidence>
<reference evidence="3" key="1">
    <citation type="submission" date="2015-07" db="EMBL/GenBank/DDBJ databases">
        <authorList>
            <person name="Ju K.-S."/>
            <person name="Doroghazi J.R."/>
            <person name="Metcalf W.W."/>
        </authorList>
    </citation>
    <scope>NUCLEOTIDE SEQUENCE [LARGE SCALE GENOMIC DNA]</scope>
    <source>
        <strain evidence="3">NRRL ISP-5002</strain>
    </source>
</reference>
<comment type="caution">
    <text evidence="2">The sequence shown here is derived from an EMBL/GenBank/DDBJ whole genome shotgun (WGS) entry which is preliminary data.</text>
</comment>
<dbReference type="GO" id="GO:0016747">
    <property type="term" value="F:acyltransferase activity, transferring groups other than amino-acyl groups"/>
    <property type="evidence" value="ECO:0007669"/>
    <property type="project" value="TreeGrafter"/>
</dbReference>
<organism evidence="2 3">
    <name type="scientific">Streptomyces chattanoogensis</name>
    <dbReference type="NCBI Taxonomy" id="66876"/>
    <lineage>
        <taxon>Bacteria</taxon>
        <taxon>Bacillati</taxon>
        <taxon>Actinomycetota</taxon>
        <taxon>Actinomycetes</taxon>
        <taxon>Kitasatosporales</taxon>
        <taxon>Streptomycetaceae</taxon>
        <taxon>Streptomyces</taxon>
    </lineage>
</organism>
<dbReference type="AlphaFoldDB" id="A0A0N0XUI4"/>
<protein>
    <recommendedName>
        <fullName evidence="4">Esterase</fullName>
    </recommendedName>
</protein>
<dbReference type="Proteomes" id="UP000037982">
    <property type="component" value="Unassembled WGS sequence"/>
</dbReference>
<dbReference type="Pfam" id="PF00756">
    <property type="entry name" value="Esterase"/>
    <property type="match status" value="1"/>
</dbReference>
<keyword evidence="3" id="KW-1185">Reference proteome</keyword>
<evidence type="ECO:0000256" key="1">
    <source>
        <dbReference type="SAM" id="MobiDB-lite"/>
    </source>
</evidence>
<gene>
    <name evidence="2" type="ORF">ADL29_20185</name>
</gene>
<sequence>MHHPHAPRPRRKRRLLLGSAVAALVLVAAVPVLNHLDVFSDNGEPMSFSGPAPGSTASAPDGADRPTDPAVRMPAGPQAEFRTANTLADGTRIGVTTLHGKKSGFTGKVWIWAPKEYYEDRYRNSGFPVLIALPGGPGYPVNYWMGTDLGLQSTIGDMAAAGRSKPFVVVMPVLNPDQDHYYDGSDIPGQPKMGTWLSDDVPDLVRANFRTFAHRDGWAFMGSSSGGFAGLKQVLQHPDRFKAVIASGPDTRPDSPLWRGHEKALRANDPEHLAEQLAARPGAPPVHLEFQIGSKESGRANLERFLRKYGNTEDGPVKARLHVIQGGTHNARSYVQGMREATLEAISKVLRGPTPAAPAPAPVRPAGP</sequence>
<dbReference type="PANTHER" id="PTHR48098:SF1">
    <property type="entry name" value="DIACYLGLYCEROL ACYLTRANSFERASE_MYCOLYLTRANSFERASE AG85A"/>
    <property type="match status" value="1"/>
</dbReference>